<dbReference type="SUPFAM" id="SSF49265">
    <property type="entry name" value="Fibronectin type III"/>
    <property type="match status" value="1"/>
</dbReference>
<dbReference type="PROSITE" id="PS50835">
    <property type="entry name" value="IG_LIKE"/>
    <property type="match status" value="2"/>
</dbReference>
<evidence type="ECO:0000256" key="2">
    <source>
        <dbReference type="ARBA" id="ARBA00022723"/>
    </source>
</evidence>
<dbReference type="InterPro" id="IPR027806">
    <property type="entry name" value="HARBI1_dom"/>
</dbReference>
<dbReference type="Proteomes" id="UP000327044">
    <property type="component" value="Unassembled WGS sequence"/>
</dbReference>
<dbReference type="InterPro" id="IPR003599">
    <property type="entry name" value="Ig_sub"/>
</dbReference>
<feature type="transmembrane region" description="Helical" evidence="4">
    <location>
        <begin position="824"/>
        <end position="848"/>
    </location>
</feature>
<dbReference type="EMBL" id="VVIM01000001">
    <property type="protein sequence ID" value="KAB0805662.1"/>
    <property type="molecule type" value="Genomic_DNA"/>
</dbReference>
<feature type="region of interest" description="Disordered" evidence="3">
    <location>
        <begin position="1034"/>
        <end position="1056"/>
    </location>
</feature>
<evidence type="ECO:0000256" key="3">
    <source>
        <dbReference type="SAM" id="MobiDB-lite"/>
    </source>
</evidence>
<feature type="domain" description="Ig-like" evidence="5">
    <location>
        <begin position="517"/>
        <end position="609"/>
    </location>
</feature>
<feature type="compositionally biased region" description="Polar residues" evidence="3">
    <location>
        <begin position="442"/>
        <end position="456"/>
    </location>
</feature>
<keyword evidence="4" id="KW-1133">Transmembrane helix</keyword>
<dbReference type="InterPro" id="IPR036179">
    <property type="entry name" value="Ig-like_dom_sf"/>
</dbReference>
<dbReference type="Pfam" id="PF13359">
    <property type="entry name" value="DDE_Tnp_4"/>
    <property type="match status" value="1"/>
</dbReference>
<dbReference type="GO" id="GO:0046872">
    <property type="term" value="F:metal ion binding"/>
    <property type="evidence" value="ECO:0007669"/>
    <property type="project" value="UniProtKB-KW"/>
</dbReference>
<proteinExistence type="predicted"/>
<organism evidence="6 7">
    <name type="scientific">Photinus pyralis</name>
    <name type="common">Common eastern firefly</name>
    <name type="synonym">Lampyris pyralis</name>
    <dbReference type="NCBI Taxonomy" id="7054"/>
    <lineage>
        <taxon>Eukaryota</taxon>
        <taxon>Metazoa</taxon>
        <taxon>Ecdysozoa</taxon>
        <taxon>Arthropoda</taxon>
        <taxon>Hexapoda</taxon>
        <taxon>Insecta</taxon>
        <taxon>Pterygota</taxon>
        <taxon>Neoptera</taxon>
        <taxon>Endopterygota</taxon>
        <taxon>Coleoptera</taxon>
        <taxon>Polyphaga</taxon>
        <taxon>Elateriformia</taxon>
        <taxon>Elateroidea</taxon>
        <taxon>Lampyridae</taxon>
        <taxon>Lampyrinae</taxon>
        <taxon>Photinus</taxon>
    </lineage>
</organism>
<dbReference type="InterPro" id="IPR013783">
    <property type="entry name" value="Ig-like_fold"/>
</dbReference>
<keyword evidence="4" id="KW-0812">Transmembrane</keyword>
<evidence type="ECO:0000313" key="6">
    <source>
        <dbReference type="EMBL" id="KAB0805662.1"/>
    </source>
</evidence>
<evidence type="ECO:0000256" key="4">
    <source>
        <dbReference type="SAM" id="Phobius"/>
    </source>
</evidence>
<feature type="compositionally biased region" description="Basic and acidic residues" evidence="3">
    <location>
        <begin position="260"/>
        <end position="277"/>
    </location>
</feature>
<comment type="caution">
    <text evidence="6">The sequence shown here is derived from an EMBL/GenBank/DDBJ whole genome shotgun (WGS) entry which is preliminary data.</text>
</comment>
<reference evidence="6 7" key="1">
    <citation type="journal article" date="2018" name="Elife">
        <title>Firefly genomes illuminate parallel origins of bioluminescence in beetles.</title>
        <authorList>
            <person name="Fallon T.R."/>
            <person name="Lower S.E."/>
            <person name="Chang C.H."/>
            <person name="Bessho-Uehara M."/>
            <person name="Martin G.J."/>
            <person name="Bewick A.J."/>
            <person name="Behringer M."/>
            <person name="Debat H.J."/>
            <person name="Wong I."/>
            <person name="Day J.C."/>
            <person name="Suvorov A."/>
            <person name="Silva C.J."/>
            <person name="Stanger-Hall K.F."/>
            <person name="Hall D.W."/>
            <person name="Schmitz R.J."/>
            <person name="Nelson D.R."/>
            <person name="Lewis S.M."/>
            <person name="Shigenobu S."/>
            <person name="Bybee S.M."/>
            <person name="Larracuente A.M."/>
            <person name="Oba Y."/>
            <person name="Weng J.K."/>
        </authorList>
    </citation>
    <scope>NUCLEOTIDE SEQUENCE [LARGE SCALE GENOMIC DNA]</scope>
    <source>
        <strain evidence="6">1611_PpyrPB1</strain>
        <tissue evidence="6">Whole body</tissue>
    </source>
</reference>
<gene>
    <name evidence="6" type="ORF">PPYR_02632</name>
</gene>
<protein>
    <recommendedName>
        <fullName evidence="5">Ig-like domain-containing protein</fullName>
    </recommendedName>
</protein>
<dbReference type="PANTHER" id="PTHR23278:SF30">
    <property type="entry name" value="SIDESTEP VIII, ISOFORM B"/>
    <property type="match status" value="1"/>
</dbReference>
<name>A0A5N4B7U7_PHOPY</name>
<keyword evidence="2" id="KW-0479">Metal-binding</keyword>
<feature type="region of interest" description="Disordered" evidence="3">
    <location>
        <begin position="260"/>
        <end position="304"/>
    </location>
</feature>
<dbReference type="SMART" id="SM00408">
    <property type="entry name" value="IGc2"/>
    <property type="match status" value="2"/>
</dbReference>
<dbReference type="Gene3D" id="2.60.40.10">
    <property type="entry name" value="Immunoglobulins"/>
    <property type="match status" value="3"/>
</dbReference>
<dbReference type="InterPro" id="IPR003598">
    <property type="entry name" value="Ig_sub2"/>
</dbReference>
<dbReference type="AlphaFoldDB" id="A0A5N4B7U7"/>
<keyword evidence="7" id="KW-1185">Reference proteome</keyword>
<dbReference type="Pfam" id="PF13927">
    <property type="entry name" value="Ig_3"/>
    <property type="match status" value="1"/>
</dbReference>
<dbReference type="SUPFAM" id="SSF48726">
    <property type="entry name" value="Immunoglobulin"/>
    <property type="match status" value="2"/>
</dbReference>
<dbReference type="SMART" id="SM00409">
    <property type="entry name" value="IG"/>
    <property type="match status" value="1"/>
</dbReference>
<feature type="region of interest" description="Disordered" evidence="3">
    <location>
        <begin position="442"/>
        <end position="470"/>
    </location>
</feature>
<dbReference type="InterPro" id="IPR036116">
    <property type="entry name" value="FN3_sf"/>
</dbReference>
<keyword evidence="4" id="KW-0472">Membrane</keyword>
<evidence type="ECO:0000313" key="7">
    <source>
        <dbReference type="Proteomes" id="UP000327044"/>
    </source>
</evidence>
<dbReference type="PANTHER" id="PTHR23278">
    <property type="entry name" value="SIDESTEP PROTEIN"/>
    <property type="match status" value="1"/>
</dbReference>
<feature type="domain" description="Ig-like" evidence="5">
    <location>
        <begin position="614"/>
        <end position="696"/>
    </location>
</feature>
<dbReference type="InParanoid" id="A0A5N4B7U7"/>
<accession>A0A5N4B7U7</accession>
<dbReference type="InterPro" id="IPR007110">
    <property type="entry name" value="Ig-like_dom"/>
</dbReference>
<evidence type="ECO:0000259" key="5">
    <source>
        <dbReference type="PROSITE" id="PS50835"/>
    </source>
</evidence>
<feature type="region of interest" description="Disordered" evidence="3">
    <location>
        <begin position="381"/>
        <end position="407"/>
    </location>
</feature>
<comment type="cofactor">
    <cofactor evidence="1">
        <name>a divalent metal cation</name>
        <dbReference type="ChEBI" id="CHEBI:60240"/>
    </cofactor>
</comment>
<evidence type="ECO:0000256" key="1">
    <source>
        <dbReference type="ARBA" id="ARBA00001968"/>
    </source>
</evidence>
<sequence length="1056" mass="117392">MTLWRNRCPCKALGKATVLYLATGSSFKTLGYSFRISDVTVGRIVYETCDAIWDKLGTVHMPFPKNEDMQSISEEFWNKWKYPNCVGCIDGKHIRIQNPKHSGSMYRNYKQYFSIVLQAVAGPNYKFIAIDVGAYGKEIDGGIFSHSNLCQKLENGGLGVTRHCPLPGTNIKVPHVLLGDEAYPLKTYLMRPFPVLKLGPSEIIFNERLSRARQVVECAFGIMSAKWRLLQKSIEVNPESADKLIKCICLLHSIIIDREGEQQESQQEERGSGKEDELQTESEIEVEKTPTSAPKRRIKTSREEHSSLMVDAVAVLKTAASKLTSSSPENDEVKAFLSFVMAKMNSYSFETRKGVEHSILDTIMKADRGFYEFPAHMRQYGQQQQSYHSTASTSANESLQSSSDSQYQPSTYTELVVVPPQVTPQFPNISLTERLASRQAMSSPSSLLSNYTPSPQHSDRDDFNDYSSPDGNTTTSVLTFVPSIEDAGKYLSCRGQQQLIADSGIEDGWRLDIHHVPLVTLELGSNLNGSTIREGVDVYFECNIKSNPWVYRVSWRHNGKVLHNNPTSGTIVSNQSLVLQSVTRNRAGHYTCVGSNQEGDGESNSVQLDVKFAPVCKLGQTKSYGIARLEVAEIRCELEANPTDIQFVWKFNNTDNNALIVELPQNLVTSDRSRSILSYKPAAEYDYGTLLCSGRNEIGEQKEPCVFYVNPAGKPDALSNCSIQNQTTESIFVECVEGFDGGLQQEFIMEIYNVQQHKLVSSVSSKSPIFVVGGLESGNDFDVQLYASNKKGKSATVHLPASTLKSAEKHISASTSVPLHISPLLGALIGIVAALMLIAITVIIVIRLRHCGNERELKTYDDEGLSLSVTQCTTNGADKGNIETNGEMNGSMESLEEKNPDIIPHNNAEEFFEDDKQGYILINNGPVCTYPRFQAPVVIVGQNSHYDEYRTSDQNEEQFTQLSIPNRGVPYIIYNKPAPNNALYRQEAIVYGGREPSTQVLPCLQPLSPPYTLSTLQRKQRQVVHPHVSCSMQNEPITINDSGSDPILSRTQMDPC</sequence>